<dbReference type="CDD" id="cd05156">
    <property type="entry name" value="ChoK_euk"/>
    <property type="match status" value="1"/>
</dbReference>
<protein>
    <submittedName>
        <fullName evidence="4">Choline/ethanolamine kinase</fullName>
    </submittedName>
</protein>
<dbReference type="STRING" id="471704.A0A151IT71"/>
<keyword evidence="2" id="KW-1208">Phospholipid metabolism</keyword>
<evidence type="ECO:0000256" key="2">
    <source>
        <dbReference type="ARBA" id="ARBA00023264"/>
    </source>
</evidence>
<dbReference type="GO" id="GO:0004103">
    <property type="term" value="F:choline kinase activity"/>
    <property type="evidence" value="ECO:0007669"/>
    <property type="project" value="TreeGrafter"/>
</dbReference>
<accession>A0A151IT71</accession>
<dbReference type="PANTHER" id="PTHR22603">
    <property type="entry name" value="CHOLINE/ETHANOALAMINE KINASE"/>
    <property type="match status" value="1"/>
</dbReference>
<keyword evidence="5" id="KW-1185">Reference proteome</keyword>
<dbReference type="EMBL" id="KQ981037">
    <property type="protein sequence ID" value="KYN10163.1"/>
    <property type="molecule type" value="Genomic_DNA"/>
</dbReference>
<dbReference type="GO" id="GO:0004305">
    <property type="term" value="F:ethanolamine kinase activity"/>
    <property type="evidence" value="ECO:0007669"/>
    <property type="project" value="TreeGrafter"/>
</dbReference>
<dbReference type="Proteomes" id="UP000078492">
    <property type="component" value="Unassembled WGS sequence"/>
</dbReference>
<organism evidence="4 5">
    <name type="scientific">Trachymyrmex cornetzi</name>
    <dbReference type="NCBI Taxonomy" id="471704"/>
    <lineage>
        <taxon>Eukaryota</taxon>
        <taxon>Metazoa</taxon>
        <taxon>Ecdysozoa</taxon>
        <taxon>Arthropoda</taxon>
        <taxon>Hexapoda</taxon>
        <taxon>Insecta</taxon>
        <taxon>Pterygota</taxon>
        <taxon>Neoptera</taxon>
        <taxon>Endopterygota</taxon>
        <taxon>Hymenoptera</taxon>
        <taxon>Apocrita</taxon>
        <taxon>Aculeata</taxon>
        <taxon>Formicoidea</taxon>
        <taxon>Formicidae</taxon>
        <taxon>Myrmicinae</taxon>
        <taxon>Trachymyrmex</taxon>
    </lineage>
</organism>
<comment type="similarity">
    <text evidence="3">Belongs to the choline/ethanolamine kinase family.</text>
</comment>
<evidence type="ECO:0000313" key="5">
    <source>
        <dbReference type="Proteomes" id="UP000078492"/>
    </source>
</evidence>
<dbReference type="InterPro" id="IPR011009">
    <property type="entry name" value="Kinase-like_dom_sf"/>
</dbReference>
<dbReference type="PANTHER" id="PTHR22603:SF93">
    <property type="entry name" value="RE24176P"/>
    <property type="match status" value="1"/>
</dbReference>
<dbReference type="Gene3D" id="3.90.1200.10">
    <property type="match status" value="2"/>
</dbReference>
<dbReference type="Gene3D" id="3.30.200.20">
    <property type="entry name" value="Phosphorylase Kinase, domain 1"/>
    <property type="match status" value="1"/>
</dbReference>
<gene>
    <name evidence="4" type="ORF">ALC57_17716</name>
</gene>
<keyword evidence="4" id="KW-0418">Kinase</keyword>
<keyword evidence="1" id="KW-0443">Lipid metabolism</keyword>
<evidence type="ECO:0000256" key="1">
    <source>
        <dbReference type="ARBA" id="ARBA00023209"/>
    </source>
</evidence>
<dbReference type="AlphaFoldDB" id="A0A151IT71"/>
<proteinExistence type="inferred from homology"/>
<dbReference type="GO" id="GO:0006646">
    <property type="term" value="P:phosphatidylethanolamine biosynthetic process"/>
    <property type="evidence" value="ECO:0007669"/>
    <property type="project" value="TreeGrafter"/>
</dbReference>
<keyword evidence="1" id="KW-0594">Phospholipid biosynthesis</keyword>
<dbReference type="GO" id="GO:0005737">
    <property type="term" value="C:cytoplasm"/>
    <property type="evidence" value="ECO:0007669"/>
    <property type="project" value="TreeGrafter"/>
</dbReference>
<keyword evidence="1" id="KW-0444">Lipid biosynthesis</keyword>
<dbReference type="SUPFAM" id="SSF56112">
    <property type="entry name" value="Protein kinase-like (PK-like)"/>
    <property type="match status" value="1"/>
</dbReference>
<reference evidence="4 5" key="1">
    <citation type="submission" date="2015-09" db="EMBL/GenBank/DDBJ databases">
        <title>Trachymyrmex cornetzi WGS genome.</title>
        <authorList>
            <person name="Nygaard S."/>
            <person name="Hu H."/>
            <person name="Boomsma J."/>
            <person name="Zhang G."/>
        </authorList>
    </citation>
    <scope>NUCLEOTIDE SEQUENCE [LARGE SCALE GENOMIC DNA]</scope>
    <source>
        <strain evidence="4">Tcor2-1</strain>
        <tissue evidence="4">Whole body</tissue>
    </source>
</reference>
<name>A0A151IT71_9HYME</name>
<evidence type="ECO:0000313" key="4">
    <source>
        <dbReference type="EMBL" id="KYN10163.1"/>
    </source>
</evidence>
<evidence type="ECO:0000256" key="3">
    <source>
        <dbReference type="ARBA" id="ARBA00038211"/>
    </source>
</evidence>
<keyword evidence="4" id="KW-0808">Transferase</keyword>
<sequence>MSEKNPEMRETAARICRDYLHGVWKHITAENIVLKRVSGGLSNWLYNVQLPEGTVPVRGEPRQVLLRLYGQVHGERALEGLITESVIFTLLSERRLGPKLHGVFPGGRIEEYIPARPLITKELADSTLSLLIAEKMGQTHMMQIPISKEPTWLWDTINNWFNTTTDILENIDNEDIDSRQLENVSTIKCINLEHEINWLKTIITQQKYPVTFCHNDMQEGNILLLQNTRKPKLVLIDFEYCSYNYRGFDIANHFAEWQYDYTAPEYPFFHERPAAGPTKEQKGVGLACAACVYISFTGPQSVKTRLMPANREKFGRQCETVLNFIRAYLRTLSKEGSLEEERIMMEVRIFSLASHLFWGLWSVVNAKLSQIPFGYWDYAACRLKNYMYLKEKLLISGLPGSDNTLKRKSIDID</sequence>
<dbReference type="Pfam" id="PF01633">
    <property type="entry name" value="Choline_kinase"/>
    <property type="match status" value="2"/>
</dbReference>